<dbReference type="Pfam" id="PF06985">
    <property type="entry name" value="HET"/>
    <property type="match status" value="1"/>
</dbReference>
<dbReference type="PANTHER" id="PTHR33112:SF16">
    <property type="entry name" value="HETEROKARYON INCOMPATIBILITY DOMAIN-CONTAINING PROTEIN"/>
    <property type="match status" value="1"/>
</dbReference>
<gene>
    <name evidence="2" type="ORF">BDV96DRAFT_527288</name>
</gene>
<keyword evidence="3" id="KW-1185">Reference proteome</keyword>
<proteinExistence type="predicted"/>
<dbReference type="Proteomes" id="UP000799770">
    <property type="component" value="Unassembled WGS sequence"/>
</dbReference>
<reference evidence="2" key="1">
    <citation type="journal article" date="2020" name="Stud. Mycol.">
        <title>101 Dothideomycetes genomes: a test case for predicting lifestyles and emergence of pathogens.</title>
        <authorList>
            <person name="Haridas S."/>
            <person name="Albert R."/>
            <person name="Binder M."/>
            <person name="Bloem J."/>
            <person name="Labutti K."/>
            <person name="Salamov A."/>
            <person name="Andreopoulos B."/>
            <person name="Baker S."/>
            <person name="Barry K."/>
            <person name="Bills G."/>
            <person name="Bluhm B."/>
            <person name="Cannon C."/>
            <person name="Castanera R."/>
            <person name="Culley D."/>
            <person name="Daum C."/>
            <person name="Ezra D."/>
            <person name="Gonzalez J."/>
            <person name="Henrissat B."/>
            <person name="Kuo A."/>
            <person name="Liang C."/>
            <person name="Lipzen A."/>
            <person name="Lutzoni F."/>
            <person name="Magnuson J."/>
            <person name="Mondo S."/>
            <person name="Nolan M."/>
            <person name="Ohm R."/>
            <person name="Pangilinan J."/>
            <person name="Park H.-J."/>
            <person name="Ramirez L."/>
            <person name="Alfaro M."/>
            <person name="Sun H."/>
            <person name="Tritt A."/>
            <person name="Yoshinaga Y."/>
            <person name="Zwiers L.-H."/>
            <person name="Turgeon B."/>
            <person name="Goodwin S."/>
            <person name="Spatafora J."/>
            <person name="Crous P."/>
            <person name="Grigoriev I."/>
        </authorList>
    </citation>
    <scope>NUCLEOTIDE SEQUENCE</scope>
    <source>
        <strain evidence="2">CBS 627.86</strain>
    </source>
</reference>
<sequence>MNSEPTFEQEWAAQELKEVNALLMPTTDNHCNLCRYCDQLLATDFHFMLHQPGYRALKISASKCSLCYIIFHAFDREIEEGQFYSGSRQWSKEMETHDVIQLAVIPEETKTHEYLKRVNCHWAGGSSRGSFRLNGDTVAIYRLRPEEKRLKPVLMTSYDLNARLETIGDWIKLCLSSHKCSDLDYDTQTPTRLLDLEPSTTGNFIRLVHANNINARYAALSHCWGTGRPLTTLTKSLASNMQGIEFRKLPQMFQEVVQVLRHLQIRYLWIDTLCIVQDDTQDWEQESAKMCQIYRNAFVCIAALAARDCKQPLIYDFRTSFIDQNSGYACRVVDWHCKEGVLPLDQRAWAFQEILLSRRLLLFGKRQISWHCYGAHLCEDDFHRSVWQPGETTRTSNKNEFDNLVPEDVEQIYECWQNIASEYSSRMITYDDDRLPALAGITTHFQSLLNDEPLVGLWRNHFVQGLAWKALPGASRNINRGIPTWSWLSVKGLFQYQQYVGTYAHLDPALRLCDATISWSGTPLSSTIASSTVTVEGSLSPVILSPEQSSRIDTTGYFVLEMEDGASVRDVTLDNGAGTIPSDLYCAHLATTRSQDPINGPFDRERLFVLLLQPSTAAENTFLRIGIGELGPSRNDSGLNDISLSKLMPRSYHTRFSLA</sequence>
<dbReference type="EMBL" id="ML977336">
    <property type="protein sequence ID" value="KAF2110935.1"/>
    <property type="molecule type" value="Genomic_DNA"/>
</dbReference>
<dbReference type="PANTHER" id="PTHR33112">
    <property type="entry name" value="DOMAIN PROTEIN, PUTATIVE-RELATED"/>
    <property type="match status" value="1"/>
</dbReference>
<dbReference type="InterPro" id="IPR010730">
    <property type="entry name" value="HET"/>
</dbReference>
<name>A0A6A5YUZ5_9PLEO</name>
<accession>A0A6A5YUZ5</accession>
<evidence type="ECO:0000259" key="1">
    <source>
        <dbReference type="Pfam" id="PF06985"/>
    </source>
</evidence>
<feature type="domain" description="Heterokaryon incompatibility" evidence="1">
    <location>
        <begin position="217"/>
        <end position="353"/>
    </location>
</feature>
<evidence type="ECO:0000313" key="3">
    <source>
        <dbReference type="Proteomes" id="UP000799770"/>
    </source>
</evidence>
<dbReference type="AlphaFoldDB" id="A0A6A5YUZ5"/>
<dbReference type="OrthoDB" id="5347061at2759"/>
<organism evidence="2 3">
    <name type="scientific">Lophiotrema nucula</name>
    <dbReference type="NCBI Taxonomy" id="690887"/>
    <lineage>
        <taxon>Eukaryota</taxon>
        <taxon>Fungi</taxon>
        <taxon>Dikarya</taxon>
        <taxon>Ascomycota</taxon>
        <taxon>Pezizomycotina</taxon>
        <taxon>Dothideomycetes</taxon>
        <taxon>Pleosporomycetidae</taxon>
        <taxon>Pleosporales</taxon>
        <taxon>Lophiotremataceae</taxon>
        <taxon>Lophiotrema</taxon>
    </lineage>
</organism>
<protein>
    <submittedName>
        <fullName evidence="2">Heterokaryon incompatibility protein-domain-containing protein</fullName>
    </submittedName>
</protein>
<evidence type="ECO:0000313" key="2">
    <source>
        <dbReference type="EMBL" id="KAF2110935.1"/>
    </source>
</evidence>